<sequence>MEVVVFITDGVEEMELVGVVDILRRAQISVQIASMINRRKIKGANGITVFTDTLFNQVDLNNCQMIVLAGGEQNVMSLKENERLLEIIRQFDAKQKYIAAICAAPLVLSQADILNNRIVTCYPTFAGAIDSKEVSSEPVVVDGHIITGKSVASVFEFALTLVEKLYGVEKRNEIAQRMIFTQKP</sequence>
<protein>
    <submittedName>
        <fullName evidence="2">Thiazole biosynthesis protein ThiJ</fullName>
    </submittedName>
</protein>
<evidence type="ECO:0000313" key="4">
    <source>
        <dbReference type="Proteomes" id="UP001207736"/>
    </source>
</evidence>
<evidence type="ECO:0000313" key="3">
    <source>
        <dbReference type="EMBL" id="GJM51958.1"/>
    </source>
</evidence>
<dbReference type="PANTHER" id="PTHR48094:SF12">
    <property type="entry name" value="PARKINSON DISEASE PROTEIN 7 HOMOLOG"/>
    <property type="match status" value="1"/>
</dbReference>
<comment type="caution">
    <text evidence="2">The sequence shown here is derived from an EMBL/GenBank/DDBJ whole genome shotgun (WGS) entry which is preliminary data.</text>
</comment>
<dbReference type="InterPro" id="IPR029062">
    <property type="entry name" value="Class_I_gatase-like"/>
</dbReference>
<evidence type="ECO:0000313" key="2">
    <source>
        <dbReference type="EMBL" id="GJM50805.1"/>
    </source>
</evidence>
<dbReference type="EMBL" id="BQKA01000033">
    <property type="protein sequence ID" value="GJM50805.1"/>
    <property type="molecule type" value="Genomic_DNA"/>
</dbReference>
<evidence type="ECO:0000313" key="5">
    <source>
        <dbReference type="Proteomes" id="UP001208692"/>
    </source>
</evidence>
<dbReference type="Gene3D" id="3.40.50.880">
    <property type="match status" value="1"/>
</dbReference>
<dbReference type="InterPro" id="IPR050325">
    <property type="entry name" value="Prot/Nucl_acid_deglycase"/>
</dbReference>
<dbReference type="InterPro" id="IPR002818">
    <property type="entry name" value="DJ-1/PfpI"/>
</dbReference>
<organism evidence="2 4">
    <name type="scientific">Capnocytophaga catalasegens</name>
    <dbReference type="NCBI Taxonomy" id="1004260"/>
    <lineage>
        <taxon>Bacteria</taxon>
        <taxon>Pseudomonadati</taxon>
        <taxon>Bacteroidota</taxon>
        <taxon>Flavobacteriia</taxon>
        <taxon>Flavobacteriales</taxon>
        <taxon>Flavobacteriaceae</taxon>
        <taxon>Capnocytophaga</taxon>
    </lineage>
</organism>
<dbReference type="SUPFAM" id="SSF52317">
    <property type="entry name" value="Class I glutamine amidotransferase-like"/>
    <property type="match status" value="1"/>
</dbReference>
<dbReference type="CDD" id="cd03135">
    <property type="entry name" value="GATase1_DJ-1"/>
    <property type="match status" value="1"/>
</dbReference>
<reference evidence="2 5" key="1">
    <citation type="submission" date="2021-11" db="EMBL/GenBank/DDBJ databases">
        <title>Draft genome sequence of Capnocytophaga sp. strain KC07075 isolated from cat oral cavity.</title>
        <authorList>
            <person name="Suzuki M."/>
            <person name="Imaoka K."/>
            <person name="Kimura M."/>
            <person name="Morikawa S."/>
            <person name="Maeda K."/>
        </authorList>
    </citation>
    <scope>NUCLEOTIDE SEQUENCE</scope>
    <source>
        <strain evidence="2">KC07075</strain>
        <strain evidence="3 5">KC07079</strain>
    </source>
</reference>
<dbReference type="AlphaFoldDB" id="A0AAV5AWU4"/>
<dbReference type="GO" id="GO:0005737">
    <property type="term" value="C:cytoplasm"/>
    <property type="evidence" value="ECO:0007669"/>
    <property type="project" value="TreeGrafter"/>
</dbReference>
<gene>
    <name evidence="2" type="ORF">RCZ15_17780</name>
    <name evidence="3" type="ORF">RCZ16_02760</name>
</gene>
<evidence type="ECO:0000259" key="1">
    <source>
        <dbReference type="Pfam" id="PF01965"/>
    </source>
</evidence>
<name>A0AAV5AWU4_9FLAO</name>
<dbReference type="Proteomes" id="UP001208692">
    <property type="component" value="Unassembled WGS sequence"/>
</dbReference>
<dbReference type="PANTHER" id="PTHR48094">
    <property type="entry name" value="PROTEIN/NUCLEIC ACID DEGLYCASE DJ-1-RELATED"/>
    <property type="match status" value="1"/>
</dbReference>
<dbReference type="Proteomes" id="UP001207736">
    <property type="component" value="Unassembled WGS sequence"/>
</dbReference>
<dbReference type="NCBIfam" id="TIGR01383">
    <property type="entry name" value="not_thiJ"/>
    <property type="match status" value="1"/>
</dbReference>
<keyword evidence="5" id="KW-1185">Reference proteome</keyword>
<dbReference type="InterPro" id="IPR006287">
    <property type="entry name" value="DJ-1"/>
</dbReference>
<dbReference type="EMBL" id="BQKB01000007">
    <property type="protein sequence ID" value="GJM51958.1"/>
    <property type="molecule type" value="Genomic_DNA"/>
</dbReference>
<accession>A0AAV5AWU4</accession>
<dbReference type="RefSeq" id="WP_264845558.1">
    <property type="nucleotide sequence ID" value="NZ_BPMA01000012.1"/>
</dbReference>
<dbReference type="Pfam" id="PF01965">
    <property type="entry name" value="DJ-1_PfpI"/>
    <property type="match status" value="1"/>
</dbReference>
<feature type="domain" description="DJ-1/PfpI" evidence="1">
    <location>
        <begin position="2"/>
        <end position="163"/>
    </location>
</feature>
<proteinExistence type="predicted"/>